<evidence type="ECO:0000256" key="7">
    <source>
        <dbReference type="RuleBase" id="RU000682"/>
    </source>
</evidence>
<keyword evidence="3 6" id="KW-0238">DNA-binding</keyword>
<dbReference type="GO" id="GO:0005634">
    <property type="term" value="C:nucleus"/>
    <property type="evidence" value="ECO:0007669"/>
    <property type="project" value="UniProtKB-SubCell"/>
</dbReference>
<evidence type="ECO:0000256" key="4">
    <source>
        <dbReference type="ARBA" id="ARBA00023155"/>
    </source>
</evidence>
<keyword evidence="11" id="KW-1185">Reference proteome</keyword>
<dbReference type="Proteomes" id="UP000789390">
    <property type="component" value="Unassembled WGS sequence"/>
</dbReference>
<reference evidence="10" key="1">
    <citation type="submission" date="2021-11" db="EMBL/GenBank/DDBJ databases">
        <authorList>
            <person name="Schell T."/>
        </authorList>
    </citation>
    <scope>NUCLEOTIDE SEQUENCE</scope>
    <source>
        <strain evidence="10">M5</strain>
    </source>
</reference>
<dbReference type="SUPFAM" id="SSF46689">
    <property type="entry name" value="Homeodomain-like"/>
    <property type="match status" value="1"/>
</dbReference>
<evidence type="ECO:0000313" key="10">
    <source>
        <dbReference type="EMBL" id="CAH0104467.1"/>
    </source>
</evidence>
<keyword evidence="5 6" id="KW-0539">Nucleus</keyword>
<dbReference type="EMBL" id="CAKKLH010000143">
    <property type="protein sequence ID" value="CAH0104467.1"/>
    <property type="molecule type" value="Genomic_DNA"/>
</dbReference>
<feature type="region of interest" description="Disordered" evidence="8">
    <location>
        <begin position="86"/>
        <end position="114"/>
    </location>
</feature>
<evidence type="ECO:0000256" key="3">
    <source>
        <dbReference type="ARBA" id="ARBA00023125"/>
    </source>
</evidence>
<comment type="subcellular location">
    <subcellularLocation>
        <location evidence="1 6 7">Nucleus</location>
    </subcellularLocation>
</comment>
<evidence type="ECO:0000256" key="6">
    <source>
        <dbReference type="PROSITE-ProRule" id="PRU00108"/>
    </source>
</evidence>
<dbReference type="PROSITE" id="PS00027">
    <property type="entry name" value="HOMEOBOX_1"/>
    <property type="match status" value="1"/>
</dbReference>
<feature type="region of interest" description="Disordered" evidence="8">
    <location>
        <begin position="322"/>
        <end position="343"/>
    </location>
</feature>
<dbReference type="PANTHER" id="PTHR46643:SF1">
    <property type="entry name" value="HOMEOBOX PROTEIN GOOSECOID-2"/>
    <property type="match status" value="1"/>
</dbReference>
<feature type="compositionally biased region" description="Low complexity" evidence="8">
    <location>
        <begin position="86"/>
        <end position="113"/>
    </location>
</feature>
<protein>
    <recommendedName>
        <fullName evidence="9">Homeobox domain-containing protein</fullName>
    </recommendedName>
</protein>
<dbReference type="InterPro" id="IPR009057">
    <property type="entry name" value="Homeodomain-like_sf"/>
</dbReference>
<dbReference type="InterPro" id="IPR051440">
    <property type="entry name" value="Goosecoid-like_HB"/>
</dbReference>
<dbReference type="Gene3D" id="1.10.10.60">
    <property type="entry name" value="Homeodomain-like"/>
    <property type="match status" value="1"/>
</dbReference>
<dbReference type="CDD" id="cd00086">
    <property type="entry name" value="homeodomain"/>
    <property type="match status" value="1"/>
</dbReference>
<comment type="similarity">
    <text evidence="2">Belongs to the paired homeobox family. Bicoid subfamily.</text>
</comment>
<feature type="compositionally biased region" description="Basic residues" evidence="8">
    <location>
        <begin position="333"/>
        <end position="343"/>
    </location>
</feature>
<gene>
    <name evidence="10" type="ORF">DGAL_LOCUS7373</name>
</gene>
<dbReference type="PROSITE" id="PS50071">
    <property type="entry name" value="HOMEOBOX_2"/>
    <property type="match status" value="1"/>
</dbReference>
<evidence type="ECO:0000256" key="5">
    <source>
        <dbReference type="ARBA" id="ARBA00023242"/>
    </source>
</evidence>
<dbReference type="InterPro" id="IPR001356">
    <property type="entry name" value="HD"/>
</dbReference>
<sequence>MAGSISFAPSSVPQVSGLLKDRALIKGQSQQQSQSSSRLFISKKTMSSSTTGVHKMGDQPVISNPMSRKSSVFTIENLLAPSIKSPAASPPSIVSINNRTSSTSSPNSVGTSPAAYNNTPDMVQQQFQQYHHQQQQNLFSVVGHHPHQHIMPLSLTDPAAYGYAYLGMLSGHPASTLYPHPQHCGSLSAAGVMQSSSSSPLSVIASNGGNVGSTLFSVPHHHHHHLLPHQHQGCWAFPTQTSNTSNMVGSSLASMTTSSGKRKRRHRTIFTEEQLEKLEATFLQTHYPDVLLREQLALTVDLKEERVEVWFKNRRAKWRKQRREEQEQMRARQQNHQHLTGHHRSLVKDTMDNVDDLSMDMDLDADLSS</sequence>
<feature type="domain" description="Homeobox" evidence="9">
    <location>
        <begin position="261"/>
        <end position="321"/>
    </location>
</feature>
<dbReference type="AlphaFoldDB" id="A0A8J2RRP6"/>
<evidence type="ECO:0000259" key="9">
    <source>
        <dbReference type="PROSITE" id="PS50071"/>
    </source>
</evidence>
<feature type="region of interest" description="Disordered" evidence="8">
    <location>
        <begin position="45"/>
        <end position="65"/>
    </location>
</feature>
<accession>A0A8J2RRP6</accession>
<organism evidence="10 11">
    <name type="scientific">Daphnia galeata</name>
    <dbReference type="NCBI Taxonomy" id="27404"/>
    <lineage>
        <taxon>Eukaryota</taxon>
        <taxon>Metazoa</taxon>
        <taxon>Ecdysozoa</taxon>
        <taxon>Arthropoda</taxon>
        <taxon>Crustacea</taxon>
        <taxon>Branchiopoda</taxon>
        <taxon>Diplostraca</taxon>
        <taxon>Cladocera</taxon>
        <taxon>Anomopoda</taxon>
        <taxon>Daphniidae</taxon>
        <taxon>Daphnia</taxon>
    </lineage>
</organism>
<dbReference type="InterPro" id="IPR017970">
    <property type="entry name" value="Homeobox_CS"/>
</dbReference>
<dbReference type="SMART" id="SM00389">
    <property type="entry name" value="HOX"/>
    <property type="match status" value="1"/>
</dbReference>
<evidence type="ECO:0000256" key="2">
    <source>
        <dbReference type="ARBA" id="ARBA00006503"/>
    </source>
</evidence>
<comment type="caution">
    <text evidence="10">The sequence shown here is derived from an EMBL/GenBank/DDBJ whole genome shotgun (WGS) entry which is preliminary data.</text>
</comment>
<evidence type="ECO:0000256" key="1">
    <source>
        <dbReference type="ARBA" id="ARBA00004123"/>
    </source>
</evidence>
<proteinExistence type="inferred from homology"/>
<dbReference type="Pfam" id="PF00046">
    <property type="entry name" value="Homeodomain"/>
    <property type="match status" value="1"/>
</dbReference>
<evidence type="ECO:0000256" key="8">
    <source>
        <dbReference type="SAM" id="MobiDB-lite"/>
    </source>
</evidence>
<dbReference type="OrthoDB" id="6159439at2759"/>
<dbReference type="GO" id="GO:0000978">
    <property type="term" value="F:RNA polymerase II cis-regulatory region sequence-specific DNA binding"/>
    <property type="evidence" value="ECO:0007669"/>
    <property type="project" value="TreeGrafter"/>
</dbReference>
<name>A0A8J2RRP6_9CRUS</name>
<dbReference type="FunFam" id="1.10.10.60:FF:000223">
    <property type="entry name" value="Goosecoid homeobox 2"/>
    <property type="match status" value="1"/>
</dbReference>
<keyword evidence="4 6" id="KW-0371">Homeobox</keyword>
<dbReference type="GO" id="GO:0000981">
    <property type="term" value="F:DNA-binding transcription factor activity, RNA polymerase II-specific"/>
    <property type="evidence" value="ECO:0007669"/>
    <property type="project" value="InterPro"/>
</dbReference>
<feature type="DNA-binding region" description="Homeobox" evidence="6">
    <location>
        <begin position="263"/>
        <end position="322"/>
    </location>
</feature>
<evidence type="ECO:0000313" key="11">
    <source>
        <dbReference type="Proteomes" id="UP000789390"/>
    </source>
</evidence>
<dbReference type="PANTHER" id="PTHR46643">
    <property type="entry name" value="HOMEOBOX PROTEIN GOOSECOID-RELATED"/>
    <property type="match status" value="1"/>
</dbReference>